<feature type="compositionally biased region" description="Polar residues" evidence="1">
    <location>
        <begin position="21"/>
        <end position="31"/>
    </location>
</feature>
<dbReference type="SUPFAM" id="SSF56973">
    <property type="entry name" value="Aerolisin/ETX pore-forming domain"/>
    <property type="match status" value="1"/>
</dbReference>
<evidence type="ECO:0000256" key="1">
    <source>
        <dbReference type="SAM" id="MobiDB-lite"/>
    </source>
</evidence>
<dbReference type="AlphaFoldDB" id="A0A6A6XJ98"/>
<reference evidence="2" key="1">
    <citation type="journal article" date="2020" name="Stud. Mycol.">
        <title>101 Dothideomycetes genomes: a test case for predicting lifestyles and emergence of pathogens.</title>
        <authorList>
            <person name="Haridas S."/>
            <person name="Albert R."/>
            <person name="Binder M."/>
            <person name="Bloem J."/>
            <person name="Labutti K."/>
            <person name="Salamov A."/>
            <person name="Andreopoulos B."/>
            <person name="Baker S."/>
            <person name="Barry K."/>
            <person name="Bills G."/>
            <person name="Bluhm B."/>
            <person name="Cannon C."/>
            <person name="Castanera R."/>
            <person name="Culley D."/>
            <person name="Daum C."/>
            <person name="Ezra D."/>
            <person name="Gonzalez J."/>
            <person name="Henrissat B."/>
            <person name="Kuo A."/>
            <person name="Liang C."/>
            <person name="Lipzen A."/>
            <person name="Lutzoni F."/>
            <person name="Magnuson J."/>
            <person name="Mondo S."/>
            <person name="Nolan M."/>
            <person name="Ohm R."/>
            <person name="Pangilinan J."/>
            <person name="Park H.-J."/>
            <person name="Ramirez L."/>
            <person name="Alfaro M."/>
            <person name="Sun H."/>
            <person name="Tritt A."/>
            <person name="Yoshinaga Y."/>
            <person name="Zwiers L.-H."/>
            <person name="Turgeon B."/>
            <person name="Goodwin S."/>
            <person name="Spatafora J."/>
            <person name="Crous P."/>
            <person name="Grigoriev I."/>
        </authorList>
    </citation>
    <scope>NUCLEOTIDE SEQUENCE</scope>
    <source>
        <strain evidence="2">CBS 109.77</strain>
    </source>
</reference>
<dbReference type="EMBL" id="MU001852">
    <property type="protein sequence ID" value="KAF2795667.1"/>
    <property type="molecule type" value="Genomic_DNA"/>
</dbReference>
<dbReference type="Gene3D" id="2.170.15.10">
    <property type="entry name" value="Proaerolysin, chain A, domain 3"/>
    <property type="match status" value="1"/>
</dbReference>
<feature type="compositionally biased region" description="Polar residues" evidence="1">
    <location>
        <begin position="1"/>
        <end position="13"/>
    </location>
</feature>
<keyword evidence="3" id="KW-1185">Reference proteome</keyword>
<evidence type="ECO:0000313" key="3">
    <source>
        <dbReference type="Proteomes" id="UP000799757"/>
    </source>
</evidence>
<organism evidence="2 3">
    <name type="scientific">Melanomma pulvis-pyrius CBS 109.77</name>
    <dbReference type="NCBI Taxonomy" id="1314802"/>
    <lineage>
        <taxon>Eukaryota</taxon>
        <taxon>Fungi</taxon>
        <taxon>Dikarya</taxon>
        <taxon>Ascomycota</taxon>
        <taxon>Pezizomycotina</taxon>
        <taxon>Dothideomycetes</taxon>
        <taxon>Pleosporomycetidae</taxon>
        <taxon>Pleosporales</taxon>
        <taxon>Melanommataceae</taxon>
        <taxon>Melanomma</taxon>
    </lineage>
</organism>
<name>A0A6A6XJ98_9PLEO</name>
<proteinExistence type="predicted"/>
<feature type="region of interest" description="Disordered" evidence="1">
    <location>
        <begin position="1"/>
        <end position="31"/>
    </location>
</feature>
<evidence type="ECO:0000313" key="2">
    <source>
        <dbReference type="EMBL" id="KAF2795667.1"/>
    </source>
</evidence>
<dbReference type="Proteomes" id="UP000799757">
    <property type="component" value="Unassembled WGS sequence"/>
</dbReference>
<protein>
    <submittedName>
        <fullName evidence="2">Uncharacterized protein</fullName>
    </submittedName>
</protein>
<sequence length="129" mass="14207">MNPTNPDTETYSPARSRKAPSPTTSKKGNATYNFINQVETESSRTITQTNQHTISAGYEIKFKAAILGFAGVKTKISVKYDFPYIDPKSNTESDAKSEKRTLPLGGFQQYCCTGEDDSLLGQRSVGDLR</sequence>
<accession>A0A6A6XJ98</accession>
<gene>
    <name evidence="2" type="ORF">K505DRAFT_382015</name>
</gene>